<keyword evidence="7 8" id="KW-0472">Membrane</keyword>
<dbReference type="Gene3D" id="1.10.3720.10">
    <property type="entry name" value="MetI-like"/>
    <property type="match status" value="1"/>
</dbReference>
<evidence type="ECO:0000256" key="7">
    <source>
        <dbReference type="ARBA" id="ARBA00023136"/>
    </source>
</evidence>
<feature type="transmembrane region" description="Helical" evidence="8">
    <location>
        <begin position="95"/>
        <end position="115"/>
    </location>
</feature>
<comment type="similarity">
    <text evidence="2">Belongs to the binding-protein-dependent transport system permease family. CysTW subfamily.</text>
</comment>
<feature type="transmembrane region" description="Helical" evidence="8">
    <location>
        <begin position="190"/>
        <end position="219"/>
    </location>
</feature>
<accession>A0ABR8MK92</accession>
<keyword evidence="6 8" id="KW-1133">Transmembrane helix</keyword>
<evidence type="ECO:0000256" key="1">
    <source>
        <dbReference type="ARBA" id="ARBA00004651"/>
    </source>
</evidence>
<dbReference type="SUPFAM" id="SSF161098">
    <property type="entry name" value="MetI-like"/>
    <property type="match status" value="1"/>
</dbReference>
<dbReference type="InterPro" id="IPR035906">
    <property type="entry name" value="MetI-like_sf"/>
</dbReference>
<feature type="transmembrane region" description="Helical" evidence="8">
    <location>
        <begin position="147"/>
        <end position="169"/>
    </location>
</feature>
<evidence type="ECO:0000256" key="8">
    <source>
        <dbReference type="RuleBase" id="RU363032"/>
    </source>
</evidence>
<evidence type="ECO:0000259" key="9">
    <source>
        <dbReference type="PROSITE" id="PS50928"/>
    </source>
</evidence>
<evidence type="ECO:0000256" key="5">
    <source>
        <dbReference type="ARBA" id="ARBA00022692"/>
    </source>
</evidence>
<feature type="domain" description="ABC transmembrane type-1" evidence="9">
    <location>
        <begin position="61"/>
        <end position="267"/>
    </location>
</feature>
<keyword evidence="3 8" id="KW-0813">Transport</keyword>
<dbReference type="EMBL" id="JACXYY010000007">
    <property type="protein sequence ID" value="MBD3916453.1"/>
    <property type="molecule type" value="Genomic_DNA"/>
</dbReference>
<dbReference type="PANTHER" id="PTHR42929">
    <property type="entry name" value="INNER MEMBRANE ABC TRANSPORTER PERMEASE PROTEIN YDCU-RELATED-RELATED"/>
    <property type="match status" value="1"/>
</dbReference>
<evidence type="ECO:0000256" key="4">
    <source>
        <dbReference type="ARBA" id="ARBA00022475"/>
    </source>
</evidence>
<evidence type="ECO:0000256" key="2">
    <source>
        <dbReference type="ARBA" id="ARBA00007069"/>
    </source>
</evidence>
<reference evidence="10 11" key="1">
    <citation type="submission" date="2020-09" db="EMBL/GenBank/DDBJ databases">
        <title>novel species in genus Nocardioides.</title>
        <authorList>
            <person name="Zhang G."/>
        </authorList>
    </citation>
    <scope>NUCLEOTIDE SEQUENCE [LARGE SCALE GENOMIC DNA]</scope>
    <source>
        <strain evidence="10 11">19197</strain>
    </source>
</reference>
<dbReference type="PANTHER" id="PTHR42929:SF5">
    <property type="entry name" value="ABC TRANSPORTER PERMEASE PROTEIN"/>
    <property type="match status" value="1"/>
</dbReference>
<dbReference type="Proteomes" id="UP000649289">
    <property type="component" value="Unassembled WGS sequence"/>
</dbReference>
<keyword evidence="5 8" id="KW-0812">Transmembrane</keyword>
<feature type="transmembrane region" description="Helical" evidence="8">
    <location>
        <begin position="246"/>
        <end position="268"/>
    </location>
</feature>
<feature type="transmembrane region" description="Helical" evidence="8">
    <location>
        <begin position="12"/>
        <end position="33"/>
    </location>
</feature>
<comment type="subcellular location">
    <subcellularLocation>
        <location evidence="1 8">Cell membrane</location>
        <topology evidence="1 8">Multi-pass membrane protein</topology>
    </subcellularLocation>
</comment>
<gene>
    <name evidence="10" type="ORF">IEZ25_17685</name>
</gene>
<dbReference type="CDD" id="cd06261">
    <property type="entry name" value="TM_PBP2"/>
    <property type="match status" value="1"/>
</dbReference>
<dbReference type="Pfam" id="PF00528">
    <property type="entry name" value="BPD_transp_1"/>
    <property type="match status" value="1"/>
</dbReference>
<evidence type="ECO:0000256" key="3">
    <source>
        <dbReference type="ARBA" id="ARBA00022448"/>
    </source>
</evidence>
<dbReference type="PROSITE" id="PS50928">
    <property type="entry name" value="ABC_TM1"/>
    <property type="match status" value="1"/>
</dbReference>
<evidence type="ECO:0000313" key="11">
    <source>
        <dbReference type="Proteomes" id="UP000649289"/>
    </source>
</evidence>
<proteinExistence type="inferred from homology"/>
<dbReference type="InterPro" id="IPR000515">
    <property type="entry name" value="MetI-like"/>
</dbReference>
<name>A0ABR8MK92_9ACTN</name>
<evidence type="ECO:0000256" key="6">
    <source>
        <dbReference type="ARBA" id="ARBA00022989"/>
    </source>
</evidence>
<protein>
    <submittedName>
        <fullName evidence="10">ABC transporter permease</fullName>
    </submittedName>
</protein>
<evidence type="ECO:0000313" key="10">
    <source>
        <dbReference type="EMBL" id="MBD3916453.1"/>
    </source>
</evidence>
<dbReference type="RefSeq" id="WP_191200762.1">
    <property type="nucleotide sequence ID" value="NZ_BAAAPA010000001.1"/>
</dbReference>
<keyword evidence="4" id="KW-1003">Cell membrane</keyword>
<sequence length="282" mass="30819">MSQPRTGSLHWLLIMPLLCLLALFFVAPLYFVIERGFTDPAGAGLDNYRRVLDDPAARRFAWNTVRTAVTVTVCASLLGYTYAYATFKASRRMRVFLLYCVLVPFWTSLLVRTYAWAVMLRDEGVINKTLASLGMIDAPLPLLRNSFAVTLGMTQILLPFVILPCYSAMTRVDVSLVQAARSLGASPTKAFFRVFLPLTRPGLAAGAFLTFILATGYYITPVLLGGPGDQPIAVLIENAVQQQGDWGLAGALAALTTVMVLVALMAGWRSLTRSVLETGRKS</sequence>
<comment type="caution">
    <text evidence="10">The sequence shown here is derived from an EMBL/GenBank/DDBJ whole genome shotgun (WGS) entry which is preliminary data.</text>
</comment>
<organism evidence="10 11">
    <name type="scientific">Nocardioides hwasunensis</name>
    <dbReference type="NCBI Taxonomy" id="397258"/>
    <lineage>
        <taxon>Bacteria</taxon>
        <taxon>Bacillati</taxon>
        <taxon>Actinomycetota</taxon>
        <taxon>Actinomycetes</taxon>
        <taxon>Propionibacteriales</taxon>
        <taxon>Nocardioidaceae</taxon>
        <taxon>Nocardioides</taxon>
    </lineage>
</organism>
<keyword evidence="11" id="KW-1185">Reference proteome</keyword>
<feature type="transmembrane region" description="Helical" evidence="8">
    <location>
        <begin position="60"/>
        <end position="83"/>
    </location>
</feature>